<dbReference type="OrthoDB" id="9815126at2"/>
<dbReference type="CDD" id="cd00448">
    <property type="entry name" value="YjgF_YER057c_UK114_family"/>
    <property type="match status" value="3"/>
</dbReference>
<dbReference type="GO" id="GO:0019239">
    <property type="term" value="F:deaminase activity"/>
    <property type="evidence" value="ECO:0007669"/>
    <property type="project" value="TreeGrafter"/>
</dbReference>
<dbReference type="Gene3D" id="3.30.1330.40">
    <property type="entry name" value="RutC-like"/>
    <property type="match status" value="3"/>
</dbReference>
<reference evidence="1 2" key="1">
    <citation type="submission" date="2019-01" db="EMBL/GenBank/DDBJ databases">
        <title>Lactibacter flavus gen. nov., sp. nov., a novel bacterium of the family Propionibacteriaceae isolated from raw milk and dairy products.</title>
        <authorList>
            <person name="Huptas C."/>
            <person name="Wenning M."/>
            <person name="Breitenwieser F."/>
            <person name="Doll E."/>
            <person name="Von Neubeck M."/>
            <person name="Busse H.-J."/>
            <person name="Scherer S."/>
        </authorList>
    </citation>
    <scope>NUCLEOTIDE SEQUENCE [LARGE SCALE GENOMIC DNA]</scope>
    <source>
        <strain evidence="1 2">DSM 22130</strain>
    </source>
</reference>
<gene>
    <name evidence="1" type="ORF">ET996_01760</name>
</gene>
<dbReference type="PANTHER" id="PTHR11803:SF39">
    <property type="entry name" value="2-IMINOBUTANOATE_2-IMINOPROPANOATE DEAMINASE"/>
    <property type="match status" value="1"/>
</dbReference>
<dbReference type="InterPro" id="IPR035959">
    <property type="entry name" value="RutC-like_sf"/>
</dbReference>
<dbReference type="GO" id="GO:0005829">
    <property type="term" value="C:cytosol"/>
    <property type="evidence" value="ECO:0007669"/>
    <property type="project" value="TreeGrafter"/>
</dbReference>
<dbReference type="InterPro" id="IPR006175">
    <property type="entry name" value="YjgF/YER057c/UK114"/>
</dbReference>
<dbReference type="PANTHER" id="PTHR11803">
    <property type="entry name" value="2-IMINOBUTANOATE/2-IMINOPROPANOATE DEAMINASE RIDA"/>
    <property type="match status" value="1"/>
</dbReference>
<dbReference type="Proteomes" id="UP000291933">
    <property type="component" value="Unassembled WGS sequence"/>
</dbReference>
<accession>A0A4Q9KP84</accession>
<dbReference type="Pfam" id="PF01042">
    <property type="entry name" value="Ribonuc_L-PSP"/>
    <property type="match status" value="3"/>
</dbReference>
<evidence type="ECO:0000313" key="2">
    <source>
        <dbReference type="Proteomes" id="UP000291933"/>
    </source>
</evidence>
<keyword evidence="2" id="KW-1185">Reference proteome</keyword>
<dbReference type="AlphaFoldDB" id="A0A4Q9KP84"/>
<name>A0A4Q9KP84_PROTD</name>
<protein>
    <submittedName>
        <fullName evidence="1">Reactive intermediate/imine deaminase</fullName>
    </submittedName>
</protein>
<organism evidence="1 2">
    <name type="scientific">Propioniciclava tarda</name>
    <dbReference type="NCBI Taxonomy" id="433330"/>
    <lineage>
        <taxon>Bacteria</taxon>
        <taxon>Bacillati</taxon>
        <taxon>Actinomycetota</taxon>
        <taxon>Actinomycetes</taxon>
        <taxon>Propionibacteriales</taxon>
        <taxon>Propionibacteriaceae</taxon>
        <taxon>Propioniciclava</taxon>
    </lineage>
</organism>
<proteinExistence type="predicted"/>
<sequence length="421" mass="43829">MSNYNAVLSRNPVSGLALGPCSQTVAFSHYNHLSAQLPIDPATGKLVDGDAAAQASQCLTNIAAILDGIGQSLDNVIRVTIFLTDGSDADAIDAVYRGFFTDYLPTRTVVGVAALPLGASVQIEALVSYGLGTIPNAPQANDLVKVAHNTATAPLSDSSTQTVAFSHYNNITAQLPINPATGELVAGGVQDQARQCLRNVKSILEAIDVPFDDIVKVNIFLTDLADTGAVDEVYSTFFPDSGIARTVGYVPARTVVPASWLPRGASVQVEAVVSHGDGTPPQAVEDRHGLVIRPNNTDAAPRSALSTQTVAFSHYNNLSAQLPMDVAGSLVEGGAEAQAAQCLTYLEAVVESIGHSLADVVKVNLYLTDLADLEAVNRAYAEFFPGGVPARRVVGVSELPGGASVMIDGVLSNAEGTPPVR</sequence>
<evidence type="ECO:0000313" key="1">
    <source>
        <dbReference type="EMBL" id="TBT96402.1"/>
    </source>
</evidence>
<dbReference type="EMBL" id="SDMR01000001">
    <property type="protein sequence ID" value="TBT96402.1"/>
    <property type="molecule type" value="Genomic_DNA"/>
</dbReference>
<dbReference type="RefSeq" id="WP_131170814.1">
    <property type="nucleotide sequence ID" value="NZ_FXTL01000001.1"/>
</dbReference>
<dbReference type="SUPFAM" id="SSF55298">
    <property type="entry name" value="YjgF-like"/>
    <property type="match status" value="3"/>
</dbReference>
<comment type="caution">
    <text evidence="1">The sequence shown here is derived from an EMBL/GenBank/DDBJ whole genome shotgun (WGS) entry which is preliminary data.</text>
</comment>